<keyword evidence="2" id="KW-0677">Repeat</keyword>
<keyword evidence="7" id="KW-1185">Reference proteome</keyword>
<name>A0A0E0AUS6_9ORYZ</name>
<dbReference type="PANTHER" id="PTHR23155:SF1228">
    <property type="entry name" value="NB-ARC DOMAIN CONTAINING PROTEIN, EXPRESSED"/>
    <property type="match status" value="1"/>
</dbReference>
<dbReference type="GO" id="GO:0098542">
    <property type="term" value="P:defense response to other organism"/>
    <property type="evidence" value="ECO:0007669"/>
    <property type="project" value="TreeGrafter"/>
</dbReference>
<dbReference type="InterPro" id="IPR001611">
    <property type="entry name" value="Leu-rich_rpt"/>
</dbReference>
<feature type="domain" description="NB-ARC" evidence="4">
    <location>
        <begin position="159"/>
        <end position="339"/>
    </location>
</feature>
<keyword evidence="1" id="KW-0433">Leucine-rich repeat</keyword>
<evidence type="ECO:0000313" key="7">
    <source>
        <dbReference type="Proteomes" id="UP000026961"/>
    </source>
</evidence>
<dbReference type="PROSITE" id="PS51450">
    <property type="entry name" value="LRR"/>
    <property type="match status" value="1"/>
</dbReference>
<evidence type="ECO:0000259" key="4">
    <source>
        <dbReference type="Pfam" id="PF00931"/>
    </source>
</evidence>
<dbReference type="InterPro" id="IPR032675">
    <property type="entry name" value="LRR_dom_sf"/>
</dbReference>
<evidence type="ECO:0000256" key="1">
    <source>
        <dbReference type="ARBA" id="ARBA00022614"/>
    </source>
</evidence>
<evidence type="ECO:0000256" key="2">
    <source>
        <dbReference type="ARBA" id="ARBA00022737"/>
    </source>
</evidence>
<dbReference type="STRING" id="40148.A0A0E0AUS6"/>
<dbReference type="SUPFAM" id="SSF52047">
    <property type="entry name" value="RNI-like"/>
    <property type="match status" value="1"/>
</dbReference>
<sequence length="1069" mass="122427">MSQAVSGSTCMGALWSVYWKLSSVADPHSHLESSRRLAKLLGYKLSDIPELMRGLRDLDNMNPDMRPKICRNGLMVLVSGIEDFIDDFLDDQQTDGSEVDDMYMTVGDKLRYLIHSCDELKRIFVKKGRLGTSAEYRPDVLPPSSLDATAGLVGIVSSREKLVNWLMEKEEQPKGVTIVGAPGSGKTTLATDVFRQIEGHFQYGVTVSVSPQPEMNKLFEHVLSQMDPNLCRPSEKLERDWQETYMEKQERLMSSIIQFLQNKRCLFLIDDVWDGTSWDIIQSVLLKGCSGNRIIVTTQNVMIEDSCSKHCSWLWHTVMPLSEQQSWMLFSRNVFASQDGKCPDHLRKACKEIMKKCEGLPSAITAISYLMKEHWKVQSSTIPRTEMIPELRTLSKRLFSSSYMHLTQPLRTLLLYMSMFIYECKIEKGPLICKWIAEGFYSPQTYTRMERLAELDYFHLIAWNVIIAPMPTGRPTKPAFGLCRVHSLVHQAIESTSAEECFLFTSNTLKSIDSDKARRISLQYYDPDLPSLLERLDLKFTYSLTLFDEVNRVPLEKFTMLRVLDMQGWKNVEEDDLSVICNMHLLKYLSLRNTRVSLIPSLIKQLHFLQTLDIRQTHISELPPEVCELRHLRNAYFGETYISELPPQIEKLRELERLEIAQTKISKLPSEFSGLLYLKELNLSQTKITNLPPQFKALNQLKSLDLSHTNISKLPSEVCKLKHLETLDLRGTKVVHLSKQVIQLRQLEHLFVGSDDYSVNARVTLPDGIRHLRFLKTLVTVDLSRCSTSVVHELSEIRELKELAMVWSSDEQSLDRKYVECLLSSLRSLHCLTCLTILGHYGCSMEFLHSLKNPPSLLQSLKITGTLSKVPDWITQLKDLCYIQVKVCKFGDDELIVLGQLQNLQYLKLGLEFLPEKEMVIRTEGFPSLERFSVDCRVLWLLFDKGAMPLLATLELKFCSGQVNHNAIPIVGIQHLQRLNHVILRYSTLYDNVPGVKATVDTMKNAIRNHLYPIKLVINGIEDDLEANVLRQHACTTQIKCDGDSKIESEIKEQREDARQEGNPCILLL</sequence>
<reference evidence="6" key="1">
    <citation type="submission" date="2015-04" db="UniProtKB">
        <authorList>
            <consortium name="EnsemblPlants"/>
        </authorList>
    </citation>
    <scope>IDENTIFICATION</scope>
</reference>
<dbReference type="Gramene" id="OGLUM08G13790.1">
    <property type="protein sequence ID" value="OGLUM08G13790.1"/>
    <property type="gene ID" value="OGLUM08G13790"/>
</dbReference>
<dbReference type="PANTHER" id="PTHR23155">
    <property type="entry name" value="DISEASE RESISTANCE PROTEIN RP"/>
    <property type="match status" value="1"/>
</dbReference>
<dbReference type="HOGENOM" id="CLU_000837_25_0_1"/>
<dbReference type="InterPro" id="IPR042197">
    <property type="entry name" value="Apaf_helical"/>
</dbReference>
<proteinExistence type="predicted"/>
<dbReference type="Pfam" id="PF23598">
    <property type="entry name" value="LRR_14"/>
    <property type="match status" value="2"/>
</dbReference>
<protein>
    <submittedName>
        <fullName evidence="6">Uncharacterized protein</fullName>
    </submittedName>
</protein>
<reference evidence="6" key="2">
    <citation type="submission" date="2018-05" db="EMBL/GenBank/DDBJ databases">
        <title>OgluRS3 (Oryza glumaepatula Reference Sequence Version 3).</title>
        <authorList>
            <person name="Zhang J."/>
            <person name="Kudrna D."/>
            <person name="Lee S."/>
            <person name="Talag J."/>
            <person name="Welchert J."/>
            <person name="Wing R.A."/>
        </authorList>
    </citation>
    <scope>NUCLEOTIDE SEQUENCE [LARGE SCALE GENOMIC DNA]</scope>
</reference>
<dbReference type="SUPFAM" id="SSF52058">
    <property type="entry name" value="L domain-like"/>
    <property type="match status" value="1"/>
</dbReference>
<dbReference type="SMART" id="SM00369">
    <property type="entry name" value="LRR_TYP"/>
    <property type="match status" value="5"/>
</dbReference>
<evidence type="ECO:0000256" key="3">
    <source>
        <dbReference type="ARBA" id="ARBA00022821"/>
    </source>
</evidence>
<dbReference type="InterPro" id="IPR044974">
    <property type="entry name" value="Disease_R_plants"/>
</dbReference>
<dbReference type="PRINTS" id="PR00364">
    <property type="entry name" value="DISEASERSIST"/>
</dbReference>
<dbReference type="EnsemblPlants" id="OGLUM08G13790.1">
    <property type="protein sequence ID" value="OGLUM08G13790.1"/>
    <property type="gene ID" value="OGLUM08G13790"/>
</dbReference>
<feature type="domain" description="Disease resistance R13L4/SHOC-2-like LRR" evidence="5">
    <location>
        <begin position="696"/>
        <end position="1010"/>
    </location>
</feature>
<dbReference type="Gene3D" id="3.80.10.10">
    <property type="entry name" value="Ribonuclease Inhibitor"/>
    <property type="match status" value="2"/>
</dbReference>
<evidence type="ECO:0000259" key="5">
    <source>
        <dbReference type="Pfam" id="PF23598"/>
    </source>
</evidence>
<organism evidence="6">
    <name type="scientific">Oryza glumipatula</name>
    <dbReference type="NCBI Taxonomy" id="40148"/>
    <lineage>
        <taxon>Eukaryota</taxon>
        <taxon>Viridiplantae</taxon>
        <taxon>Streptophyta</taxon>
        <taxon>Embryophyta</taxon>
        <taxon>Tracheophyta</taxon>
        <taxon>Spermatophyta</taxon>
        <taxon>Magnoliopsida</taxon>
        <taxon>Liliopsida</taxon>
        <taxon>Poales</taxon>
        <taxon>Poaceae</taxon>
        <taxon>BOP clade</taxon>
        <taxon>Oryzoideae</taxon>
        <taxon>Oryzeae</taxon>
        <taxon>Oryzinae</taxon>
        <taxon>Oryza</taxon>
    </lineage>
</organism>
<dbReference type="SUPFAM" id="SSF52540">
    <property type="entry name" value="P-loop containing nucleoside triphosphate hydrolases"/>
    <property type="match status" value="1"/>
</dbReference>
<dbReference type="InterPro" id="IPR003591">
    <property type="entry name" value="Leu-rich_rpt_typical-subtyp"/>
</dbReference>
<dbReference type="AlphaFoldDB" id="A0A0E0AUS6"/>
<dbReference type="Gene3D" id="3.40.50.300">
    <property type="entry name" value="P-loop containing nucleotide triphosphate hydrolases"/>
    <property type="match status" value="1"/>
</dbReference>
<accession>A0A0E0AUS6</accession>
<dbReference type="GO" id="GO:0043531">
    <property type="term" value="F:ADP binding"/>
    <property type="evidence" value="ECO:0007669"/>
    <property type="project" value="InterPro"/>
</dbReference>
<dbReference type="InterPro" id="IPR027417">
    <property type="entry name" value="P-loop_NTPase"/>
</dbReference>
<dbReference type="Pfam" id="PF00931">
    <property type="entry name" value="NB-ARC"/>
    <property type="match status" value="1"/>
</dbReference>
<dbReference type="Proteomes" id="UP000026961">
    <property type="component" value="Chromosome 8"/>
</dbReference>
<keyword evidence="3" id="KW-0611">Plant defense</keyword>
<dbReference type="Gene3D" id="1.10.8.430">
    <property type="entry name" value="Helical domain of apoptotic protease-activating factors"/>
    <property type="match status" value="1"/>
</dbReference>
<dbReference type="InterPro" id="IPR055414">
    <property type="entry name" value="LRR_R13L4/SHOC2-like"/>
</dbReference>
<dbReference type="eggNOG" id="KOG4658">
    <property type="taxonomic scope" value="Eukaryota"/>
</dbReference>
<evidence type="ECO:0000313" key="6">
    <source>
        <dbReference type="EnsemblPlants" id="OGLUM08G13790.1"/>
    </source>
</evidence>
<dbReference type="InterPro" id="IPR002182">
    <property type="entry name" value="NB-ARC"/>
</dbReference>
<feature type="domain" description="Disease resistance R13L4/SHOC-2-like LRR" evidence="5">
    <location>
        <begin position="543"/>
        <end position="633"/>
    </location>
</feature>